<dbReference type="InterPro" id="IPR020845">
    <property type="entry name" value="AMP-binding_CS"/>
</dbReference>
<dbReference type="SUPFAM" id="SSF56801">
    <property type="entry name" value="Acetyl-CoA synthetase-like"/>
    <property type="match status" value="1"/>
</dbReference>
<evidence type="ECO:0000313" key="6">
    <source>
        <dbReference type="EMBL" id="CAD8301008.1"/>
    </source>
</evidence>
<proteinExistence type="predicted"/>
<dbReference type="Pfam" id="PF00501">
    <property type="entry name" value="AMP-binding"/>
    <property type="match status" value="1"/>
</dbReference>
<dbReference type="Gene3D" id="3.40.50.12780">
    <property type="entry name" value="N-terminal domain of ligase-like"/>
    <property type="match status" value="1"/>
</dbReference>
<dbReference type="PANTHER" id="PTHR43272">
    <property type="entry name" value="LONG-CHAIN-FATTY-ACID--COA LIGASE"/>
    <property type="match status" value="1"/>
</dbReference>
<comment type="catalytic activity">
    <reaction evidence="3">
        <text>a long-chain fatty acid + ATP + CoA = a long-chain fatty acyl-CoA + AMP + diphosphate</text>
        <dbReference type="Rhea" id="RHEA:15421"/>
        <dbReference type="ChEBI" id="CHEBI:30616"/>
        <dbReference type="ChEBI" id="CHEBI:33019"/>
        <dbReference type="ChEBI" id="CHEBI:57287"/>
        <dbReference type="ChEBI" id="CHEBI:57560"/>
        <dbReference type="ChEBI" id="CHEBI:83139"/>
        <dbReference type="ChEBI" id="CHEBI:456215"/>
        <dbReference type="EC" id="6.2.1.3"/>
    </reaction>
    <physiologicalReaction direction="left-to-right" evidence="3">
        <dbReference type="Rhea" id="RHEA:15422"/>
    </physiologicalReaction>
</comment>
<evidence type="ECO:0000256" key="4">
    <source>
        <dbReference type="SAM" id="Coils"/>
    </source>
</evidence>
<sequence>MVMENLCGGDAAKATTESDKKEVADIAKPDTLLKTFLGLCEKHAAKRLMTQPMGGGADNLKYWTFGETLVESKKMAAYLKSLELEPGSKIAICSKNCAWWIMADIAAMMAGLVTVPVYPTLTEDTVSYILEHSESKLVFVGKLDEKPWEEMKKGVPDDTPVVSFPLSPKAEGCPCLSSDKCKKWDDIIEANEPIDEIADRKPEEIATIIYTSGSTGRPKGVMHDFKTCFESTKGMCSVVEPSPSDTYLSYLPLAHGMERWLGMFGMMFGGTELFFADSLETFVQDLNRAHPTLFVSVPRLWTKFQQGVFKKMPPKKLDTLMSIPIVSMLVRKKILKGLGLDRVRLAGSGSAPIPKELIQWYRRLGLELLEGYGMTENMNYSHISKKGRSRPGYVGEPYPGVEQRIADDGEIQLKTPGLMVGYYKNEEATKEVITEDGWFRTGDRGEIDSMGRLKITGRTKEIFKTSKGKYVAPAPIENKLINHPKIEIACVGGANHPQPMAVIRLSEDATKEAAESEEKREEIAKVLEEHVTEVNGTLDGHEHMQFVVVVKEEWLPENGFLTPTQKIVRRKIEEAYSGNNDEWYGAKKKVIWHGW</sequence>
<dbReference type="InterPro" id="IPR042099">
    <property type="entry name" value="ANL_N_sf"/>
</dbReference>
<dbReference type="GO" id="GO:0016020">
    <property type="term" value="C:membrane"/>
    <property type="evidence" value="ECO:0007669"/>
    <property type="project" value="TreeGrafter"/>
</dbReference>
<evidence type="ECO:0000256" key="2">
    <source>
        <dbReference type="ARBA" id="ARBA00022840"/>
    </source>
</evidence>
<dbReference type="GO" id="GO:0004467">
    <property type="term" value="F:long-chain fatty acid-CoA ligase activity"/>
    <property type="evidence" value="ECO:0007669"/>
    <property type="project" value="UniProtKB-EC"/>
</dbReference>
<dbReference type="EMBL" id="HBED01010513">
    <property type="protein sequence ID" value="CAD8301008.1"/>
    <property type="molecule type" value="Transcribed_RNA"/>
</dbReference>
<evidence type="ECO:0000256" key="3">
    <source>
        <dbReference type="ARBA" id="ARBA00024484"/>
    </source>
</evidence>
<keyword evidence="2" id="KW-0067">ATP-binding</keyword>
<evidence type="ECO:0000256" key="1">
    <source>
        <dbReference type="ARBA" id="ARBA00022741"/>
    </source>
</evidence>
<dbReference type="PROSITE" id="PS00455">
    <property type="entry name" value="AMP_BINDING"/>
    <property type="match status" value="1"/>
</dbReference>
<feature type="domain" description="AMP-dependent synthetase/ligase" evidence="5">
    <location>
        <begin position="59"/>
        <end position="423"/>
    </location>
</feature>
<dbReference type="InterPro" id="IPR045851">
    <property type="entry name" value="AMP-bd_C_sf"/>
</dbReference>
<protein>
    <recommendedName>
        <fullName evidence="5">AMP-dependent synthetase/ligase domain-containing protein</fullName>
    </recommendedName>
</protein>
<evidence type="ECO:0000259" key="5">
    <source>
        <dbReference type="Pfam" id="PF00501"/>
    </source>
</evidence>
<dbReference type="Gene3D" id="3.30.300.30">
    <property type="match status" value="1"/>
</dbReference>
<accession>A0A7R9VNL5</accession>
<dbReference type="GO" id="GO:0005524">
    <property type="term" value="F:ATP binding"/>
    <property type="evidence" value="ECO:0007669"/>
    <property type="project" value="UniProtKB-KW"/>
</dbReference>
<dbReference type="AlphaFoldDB" id="A0A7R9VNL5"/>
<dbReference type="PANTHER" id="PTHR43272:SF33">
    <property type="entry name" value="AMP-BINDING DOMAIN-CONTAINING PROTEIN-RELATED"/>
    <property type="match status" value="1"/>
</dbReference>
<keyword evidence="1" id="KW-0547">Nucleotide-binding</keyword>
<dbReference type="Pfam" id="PF23562">
    <property type="entry name" value="AMP-binding_C_3"/>
    <property type="match status" value="1"/>
</dbReference>
<gene>
    <name evidence="6" type="ORF">TDUB1175_LOCUS5221</name>
</gene>
<name>A0A7R9VNL5_9STRA</name>
<organism evidence="6">
    <name type="scientific">Pseudictyota dubia</name>
    <dbReference type="NCBI Taxonomy" id="2749911"/>
    <lineage>
        <taxon>Eukaryota</taxon>
        <taxon>Sar</taxon>
        <taxon>Stramenopiles</taxon>
        <taxon>Ochrophyta</taxon>
        <taxon>Bacillariophyta</taxon>
        <taxon>Mediophyceae</taxon>
        <taxon>Biddulphiophycidae</taxon>
        <taxon>Eupodiscales</taxon>
        <taxon>Odontellaceae</taxon>
        <taxon>Pseudictyota</taxon>
    </lineage>
</organism>
<reference evidence="6" key="1">
    <citation type="submission" date="2021-01" db="EMBL/GenBank/DDBJ databases">
        <authorList>
            <person name="Corre E."/>
            <person name="Pelletier E."/>
            <person name="Niang G."/>
            <person name="Scheremetjew M."/>
            <person name="Finn R."/>
            <person name="Kale V."/>
            <person name="Holt S."/>
            <person name="Cochrane G."/>
            <person name="Meng A."/>
            <person name="Brown T."/>
            <person name="Cohen L."/>
        </authorList>
    </citation>
    <scope>NUCLEOTIDE SEQUENCE</scope>
    <source>
        <strain evidence="6">CCMP147</strain>
    </source>
</reference>
<dbReference type="InterPro" id="IPR000873">
    <property type="entry name" value="AMP-dep_synth/lig_dom"/>
</dbReference>
<keyword evidence="4" id="KW-0175">Coiled coil</keyword>
<feature type="coiled-coil region" evidence="4">
    <location>
        <begin position="506"/>
        <end position="533"/>
    </location>
</feature>